<feature type="region of interest" description="Disordered" evidence="4">
    <location>
        <begin position="553"/>
        <end position="574"/>
    </location>
</feature>
<dbReference type="GO" id="GO:0046854">
    <property type="term" value="P:phosphatidylinositol phosphate biosynthetic process"/>
    <property type="evidence" value="ECO:0007669"/>
    <property type="project" value="TreeGrafter"/>
</dbReference>
<sequence length="1725" mass="190338">MSSLSAATSTPSCRPTSPTKQLMDPLHPIRSSSPPLPPRKNAFGLPSSYLNHLRRLLRQWLKQQTRDECEATLSPTRRDGSSRRTRLWSETKVQILENALWEGAVVSPMHKSNGRKQALLSLDWPGWIEASSRRKATWKESWERNNMHAEAEGMQRRDASAREMITGQESRKSPFNESWPSNGGTLKTPDTATPSRPSSEASSSGVTTAIPEAPVSLELGKEQHSWERERQEKEGQLQKWCTTIRGLKGYQQLSVPKADGWEVVEDDYLRYESIQRDLPGAFPQSSFYDCGTTAEDQEHFAASRYEAGATPEGPNDLPSMIKPVICLHYPSTQNRSSASTSTLRLKRDNSIGKQSVTSISSSSHRKWWSGSGGRLSETVNGSDGETDSTSTLEVEFVAGQYVLPLPSDDNRTLRPLPARESKKKRRSILISIPISSVSSSPASKCSGSSANGSEVDRASDATDEDNTSIWSGTQKGHETVHGMGSTFIVTGAEDDVPTGNDMERVGIVGGTIMIRGVTDQREQKALHQVLQYLLYTLQSMFLELDLQDAVGVPRESDSLPTPEKPDMGATAGLPNDTQRVSVELHADYLHRGKGGRDKGFFHRFRQDTKQMWEGLVGKRRASASHEEICRPTGIDPEMKDLPVTPLARLPHSISASSTPPATDPTLAAGLPMGDTASHPIERNLSILTNLEGQLHSATPGLSIPMPPLLLRLREEHRVRHEKAKQQAEEKPDFHENGLPATSPRPVTLSSFRLSGDKLNDPLRGRALSHRLGGDVRAGLTALMSNLDRFEGWIKLQRLELLYSEGLEDFPETGSNETQICRTPRADTYVFWEHHRDISIQQVVKGLQDELAEDNLICPRPGCTAAASEHVRWWIHGQKKIALKIESSEPQNSQDCDLEIWSRCRECGNSGTARQLTYGQRSFSWGKLLELLIYTDKLRGRVQCSHVGRTVIYLRTTSLVISLAVESVNALETRLPKLQVGPNVNRRKGGQETVEDVMKGLLRKEAGQQKLQTLSKEIGEAFDALEQQIQQIVHTSGDGKSIDALTVPLNDPFKSILEESIDCRTALLNEIEASPPSQVNNARIEFAQRFQTIAARLEECKVERAMAGSTDILSYLPKHIRSATSFALPGSSVIVRLEEPTSIIAYTLSCFTYLNELIKTHRHVETTTDSLSFSSIPSTDTTAENPTSASSRSKDVWVIEAKRRDTPRDLLSLRTLMKKKSEVQLPQSARPPLGLSLAQNAPPSLELSLEQVEGRSQTSDRLGDLVKTISKATAQDPKMLLESNSSSDRTQTPAGSDADAISRLRSSPSSMRRTISDNAPPSAFRPPVSRSVSHTATAPSGPIAPVSDPTQSSKDTKTKEGWGSVSSTISSSFNQLLRIGSDVGGSIGSIRVKGADRSLSSLIGPLGMMATADHSLSSIDEKPHLHFTYTLGERLRLSCTVYYATAFDSLRRRCAIDKSLIQSLSATDAWDAQGGKSKAAFFMTHDKRYIVKELVSKWNVSDTHALLEIAPAYFDYLSGTHNKATSLAKILGLYTVRIQDLKSGSKRQLDLLVMENLFYKQTISRTYDLKGIEDRRANKAKAEGSMNPDIKPEGTLFDEEWLEGLKRGLVLLQPHAKRILHEAISLDTKFLSAQSVMDYSLLIGVDEEKRELVVGLVDAIGSYNLFKTIESRGKLALNRGGNVTIVRETIFTSSSPLSATDKYDFGRSHPISIETGLSKRSRTILS</sequence>
<dbReference type="PROSITE" id="PS51455">
    <property type="entry name" value="PIPK"/>
    <property type="match status" value="1"/>
</dbReference>
<dbReference type="Gene3D" id="3.30.800.10">
    <property type="entry name" value="Phosphatidylinositol Phosphate Kinase II Beta"/>
    <property type="match status" value="1"/>
</dbReference>
<proteinExistence type="predicted"/>
<dbReference type="GO" id="GO:0005524">
    <property type="term" value="F:ATP binding"/>
    <property type="evidence" value="ECO:0007669"/>
    <property type="project" value="UniProtKB-UniRule"/>
</dbReference>
<evidence type="ECO:0000256" key="1">
    <source>
        <dbReference type="ARBA" id="ARBA00022741"/>
    </source>
</evidence>
<feature type="compositionally biased region" description="Polar residues" evidence="4">
    <location>
        <begin position="1168"/>
        <end position="1190"/>
    </location>
</feature>
<dbReference type="CDD" id="cd17300">
    <property type="entry name" value="PIPKc_PIKfyve"/>
    <property type="match status" value="1"/>
</dbReference>
<feature type="compositionally biased region" description="Basic and acidic residues" evidence="4">
    <location>
        <begin position="719"/>
        <end position="735"/>
    </location>
</feature>
<evidence type="ECO:0000313" key="6">
    <source>
        <dbReference type="EMBL" id="OBR89191.1"/>
    </source>
</evidence>
<keyword evidence="2 3" id="KW-0067">ATP-binding</keyword>
<feature type="compositionally biased region" description="Polar residues" evidence="4">
    <location>
        <begin position="175"/>
        <end position="190"/>
    </location>
</feature>
<dbReference type="SUPFAM" id="SSF56104">
    <property type="entry name" value="SAICAR synthase-like"/>
    <property type="match status" value="1"/>
</dbReference>
<feature type="region of interest" description="Disordered" evidence="4">
    <location>
        <begin position="165"/>
        <end position="231"/>
    </location>
</feature>
<dbReference type="STRING" id="1296121.A0A1A6AGK9"/>
<dbReference type="OrthoDB" id="158357at2759"/>
<dbReference type="InterPro" id="IPR027483">
    <property type="entry name" value="PInositol-4-P-4/5-kinase_C_sf"/>
</dbReference>
<protein>
    <recommendedName>
        <fullName evidence="5">PIPK domain-containing protein</fullName>
    </recommendedName>
</protein>
<dbReference type="PANTHER" id="PTHR45748:SF7">
    <property type="entry name" value="1-PHOSPHATIDYLINOSITOL 3-PHOSPHATE 5-KINASE-RELATED"/>
    <property type="match status" value="1"/>
</dbReference>
<keyword evidence="3" id="KW-0418">Kinase</keyword>
<feature type="compositionally biased region" description="Basic and acidic residues" evidence="4">
    <location>
        <begin position="219"/>
        <end position="231"/>
    </location>
</feature>
<evidence type="ECO:0000256" key="3">
    <source>
        <dbReference type="PROSITE-ProRule" id="PRU00781"/>
    </source>
</evidence>
<name>A0A1A6AGK9_9TREE</name>
<feature type="compositionally biased region" description="Polar residues" evidence="4">
    <location>
        <begin position="377"/>
        <end position="388"/>
    </location>
</feature>
<dbReference type="GO" id="GO:0010008">
    <property type="term" value="C:endosome membrane"/>
    <property type="evidence" value="ECO:0007669"/>
    <property type="project" value="TreeGrafter"/>
</dbReference>
<feature type="region of interest" description="Disordered" evidence="4">
    <location>
        <begin position="1275"/>
        <end position="1365"/>
    </location>
</feature>
<dbReference type="GO" id="GO:0000329">
    <property type="term" value="C:fungal-type vacuole membrane"/>
    <property type="evidence" value="ECO:0007669"/>
    <property type="project" value="TreeGrafter"/>
</dbReference>
<feature type="compositionally biased region" description="Low complexity" evidence="4">
    <location>
        <begin position="1302"/>
        <end position="1312"/>
    </location>
</feature>
<feature type="region of interest" description="Disordered" evidence="4">
    <location>
        <begin position="404"/>
        <end position="480"/>
    </location>
</feature>
<evidence type="ECO:0000259" key="5">
    <source>
        <dbReference type="PROSITE" id="PS51455"/>
    </source>
</evidence>
<feature type="domain" description="PIPK" evidence="5">
    <location>
        <begin position="1366"/>
        <end position="1702"/>
    </location>
</feature>
<keyword evidence="3" id="KW-0808">Transferase</keyword>
<feature type="compositionally biased region" description="Low complexity" evidence="4">
    <location>
        <begin position="1"/>
        <end position="33"/>
    </location>
</feature>
<dbReference type="EMBL" id="KI894027">
    <property type="protein sequence ID" value="OBR89191.1"/>
    <property type="molecule type" value="Genomic_DNA"/>
</dbReference>
<organism evidence="6">
    <name type="scientific">Kwoniella dejecticola CBS 10117</name>
    <dbReference type="NCBI Taxonomy" id="1296121"/>
    <lineage>
        <taxon>Eukaryota</taxon>
        <taxon>Fungi</taxon>
        <taxon>Dikarya</taxon>
        <taxon>Basidiomycota</taxon>
        <taxon>Agaricomycotina</taxon>
        <taxon>Tremellomycetes</taxon>
        <taxon>Tremellales</taxon>
        <taxon>Cryptococcaceae</taxon>
        <taxon>Kwoniella</taxon>
    </lineage>
</organism>
<feature type="region of interest" description="Disordered" evidence="4">
    <location>
        <begin position="1"/>
        <end position="43"/>
    </location>
</feature>
<evidence type="ECO:0000256" key="2">
    <source>
        <dbReference type="ARBA" id="ARBA00022840"/>
    </source>
</evidence>
<evidence type="ECO:0000256" key="4">
    <source>
        <dbReference type="SAM" id="MobiDB-lite"/>
    </source>
</evidence>
<dbReference type="Pfam" id="PF01504">
    <property type="entry name" value="PIP5K"/>
    <property type="match status" value="1"/>
</dbReference>
<dbReference type="VEuPathDB" id="FungiDB:I303_01016"/>
<keyword evidence="1 3" id="KW-0547">Nucleotide-binding</keyword>
<dbReference type="Gene3D" id="3.30.810.10">
    <property type="entry name" value="2-Layer Sandwich"/>
    <property type="match status" value="1"/>
</dbReference>
<feature type="compositionally biased region" description="Basic and acidic residues" evidence="4">
    <location>
        <begin position="408"/>
        <end position="420"/>
    </location>
</feature>
<feature type="region of interest" description="Disordered" evidence="4">
    <location>
        <begin position="1168"/>
        <end position="1192"/>
    </location>
</feature>
<feature type="compositionally biased region" description="Low complexity" evidence="4">
    <location>
        <begin position="428"/>
        <end position="449"/>
    </location>
</feature>
<feature type="compositionally biased region" description="Polar residues" evidence="4">
    <location>
        <begin position="1281"/>
        <end position="1293"/>
    </location>
</feature>
<dbReference type="SMART" id="SM00330">
    <property type="entry name" value="PIPKc"/>
    <property type="match status" value="1"/>
</dbReference>
<dbReference type="PANTHER" id="PTHR45748">
    <property type="entry name" value="1-PHOSPHATIDYLINOSITOL 3-PHOSPHATE 5-KINASE-RELATED"/>
    <property type="match status" value="1"/>
</dbReference>
<feature type="region of interest" description="Disordered" evidence="4">
    <location>
        <begin position="335"/>
        <end position="388"/>
    </location>
</feature>
<feature type="compositionally biased region" description="Low complexity" evidence="4">
    <location>
        <begin position="191"/>
        <end position="204"/>
    </location>
</feature>
<reference evidence="6" key="1">
    <citation type="submission" date="2013-07" db="EMBL/GenBank/DDBJ databases">
        <title>The Genome Sequence of Cryptococcus dejecticola CBS10117.</title>
        <authorList>
            <consortium name="The Broad Institute Genome Sequencing Platform"/>
            <person name="Cuomo C."/>
            <person name="Litvintseva A."/>
            <person name="Chen Y."/>
            <person name="Heitman J."/>
            <person name="Sun S."/>
            <person name="Springer D."/>
            <person name="Dromer F."/>
            <person name="Young S.K."/>
            <person name="Zeng Q."/>
            <person name="Gargeya S."/>
            <person name="Fitzgerald M."/>
            <person name="Abouelleil A."/>
            <person name="Alvarado L."/>
            <person name="Berlin A.M."/>
            <person name="Chapman S.B."/>
            <person name="Dewar J."/>
            <person name="Goldberg J."/>
            <person name="Griggs A."/>
            <person name="Gujja S."/>
            <person name="Hansen M."/>
            <person name="Howarth C."/>
            <person name="Imamovic A."/>
            <person name="Larimer J."/>
            <person name="McCowan C."/>
            <person name="Murphy C."/>
            <person name="Pearson M."/>
            <person name="Priest M."/>
            <person name="Roberts A."/>
            <person name="Saif S."/>
            <person name="Shea T."/>
            <person name="Sykes S."/>
            <person name="Wortman J."/>
            <person name="Nusbaum C."/>
            <person name="Birren B."/>
        </authorList>
    </citation>
    <scope>NUCLEOTIDE SEQUENCE [LARGE SCALE GENOMIC DNA]</scope>
    <source>
        <strain evidence="6">CBS 10117</strain>
    </source>
</reference>
<dbReference type="InterPro" id="IPR027484">
    <property type="entry name" value="PInositol-4-P-5-kinase_N"/>
</dbReference>
<accession>A0A1A6AGK9</accession>
<dbReference type="GO" id="GO:0000285">
    <property type="term" value="F:1-phosphatidylinositol-3-phosphate 5-kinase activity"/>
    <property type="evidence" value="ECO:0007669"/>
    <property type="project" value="InterPro"/>
</dbReference>
<dbReference type="InterPro" id="IPR002498">
    <property type="entry name" value="PInositol-4-P-4/5-kinase_core"/>
</dbReference>
<feature type="region of interest" description="Disordered" evidence="4">
    <location>
        <begin position="719"/>
        <end position="752"/>
    </location>
</feature>
<gene>
    <name evidence="6" type="ORF">I303_01016</name>
</gene>
<dbReference type="InterPro" id="IPR044769">
    <property type="entry name" value="PIKfyve_PIPKc"/>
</dbReference>